<dbReference type="EMBL" id="BSSU01000005">
    <property type="protein sequence ID" value="GLX81664.1"/>
    <property type="molecule type" value="Genomic_DNA"/>
</dbReference>
<protein>
    <recommendedName>
        <fullName evidence="3">HutD family protein</fullName>
    </recommendedName>
</protein>
<dbReference type="SUPFAM" id="SSF51182">
    <property type="entry name" value="RmlC-like cupins"/>
    <property type="match status" value="1"/>
</dbReference>
<organism evidence="1 2">
    <name type="scientific">Thalassotalea eurytherma</name>
    <dbReference type="NCBI Taxonomy" id="1144278"/>
    <lineage>
        <taxon>Bacteria</taxon>
        <taxon>Pseudomonadati</taxon>
        <taxon>Pseudomonadota</taxon>
        <taxon>Gammaproteobacteria</taxon>
        <taxon>Alteromonadales</taxon>
        <taxon>Colwelliaceae</taxon>
        <taxon>Thalassotalea</taxon>
    </lineage>
</organism>
<sequence length="192" mass="21542">MQFTITSPDKFRAIPWKNGKGQTIELAINEGANLENFDWRLSMADVVEDGVFSDFSGYLRNLVLIKGKAITLIHDQKTTDTLDRYLDFATFDGGCKTQGVLPEGPITDFNIITKHDKYDVTVTTYQHDATVELSDGAYIWAYSLAHDAKIVSEQHQEISLPANHLLQISNHNTENKTSILGSELIIVTLRLK</sequence>
<name>A0ABQ6H2C1_9GAMM</name>
<dbReference type="PANTHER" id="PTHR37943">
    <property type="entry name" value="PROTEIN VES"/>
    <property type="match status" value="1"/>
</dbReference>
<evidence type="ECO:0008006" key="3">
    <source>
        <dbReference type="Google" id="ProtNLM"/>
    </source>
</evidence>
<accession>A0ABQ6H2C1</accession>
<dbReference type="Pfam" id="PF05962">
    <property type="entry name" value="HutD"/>
    <property type="match status" value="1"/>
</dbReference>
<dbReference type="InterPro" id="IPR010282">
    <property type="entry name" value="Uncharacterised_HutD/Ves"/>
</dbReference>
<dbReference type="PANTHER" id="PTHR37943:SF1">
    <property type="entry name" value="PROTEIN VES"/>
    <property type="match status" value="1"/>
</dbReference>
<dbReference type="Proteomes" id="UP001157133">
    <property type="component" value="Unassembled WGS sequence"/>
</dbReference>
<gene>
    <name evidence="1" type="ORF">theurythT_11160</name>
</gene>
<dbReference type="InterPro" id="IPR011051">
    <property type="entry name" value="RmlC_Cupin_sf"/>
</dbReference>
<keyword evidence="2" id="KW-1185">Reference proteome</keyword>
<evidence type="ECO:0000313" key="1">
    <source>
        <dbReference type="EMBL" id="GLX81664.1"/>
    </source>
</evidence>
<dbReference type="RefSeq" id="WP_284207003.1">
    <property type="nucleotide sequence ID" value="NZ_BSSU01000005.1"/>
</dbReference>
<reference evidence="1 2" key="1">
    <citation type="submission" date="2023-03" db="EMBL/GenBank/DDBJ databases">
        <title>Draft genome sequence of Thalassotalea eurytherma JCM 18482T.</title>
        <authorList>
            <person name="Sawabe T."/>
        </authorList>
    </citation>
    <scope>NUCLEOTIDE SEQUENCE [LARGE SCALE GENOMIC DNA]</scope>
    <source>
        <strain evidence="1 2">JCM 18482</strain>
    </source>
</reference>
<evidence type="ECO:0000313" key="2">
    <source>
        <dbReference type="Proteomes" id="UP001157133"/>
    </source>
</evidence>
<dbReference type="CDD" id="cd20293">
    <property type="entry name" value="cupin_HutD_N"/>
    <property type="match status" value="1"/>
</dbReference>
<dbReference type="Gene3D" id="2.60.120.10">
    <property type="entry name" value="Jelly Rolls"/>
    <property type="match status" value="1"/>
</dbReference>
<comment type="caution">
    <text evidence="1">The sequence shown here is derived from an EMBL/GenBank/DDBJ whole genome shotgun (WGS) entry which is preliminary data.</text>
</comment>
<proteinExistence type="predicted"/>
<dbReference type="InterPro" id="IPR014710">
    <property type="entry name" value="RmlC-like_jellyroll"/>
</dbReference>